<dbReference type="EMBL" id="JACIBT010000014">
    <property type="protein sequence ID" value="MBB3668318.1"/>
    <property type="molecule type" value="Genomic_DNA"/>
</dbReference>
<dbReference type="RefSeq" id="WP_183358727.1">
    <property type="nucleotide sequence ID" value="NZ_BAABKR010000001.1"/>
</dbReference>
<evidence type="ECO:0000313" key="2">
    <source>
        <dbReference type="Proteomes" id="UP000547528"/>
    </source>
</evidence>
<organism evidence="1 2">
    <name type="scientific">Garicola koreensis</name>
    <dbReference type="NCBI Taxonomy" id="1262554"/>
    <lineage>
        <taxon>Bacteria</taxon>
        <taxon>Bacillati</taxon>
        <taxon>Actinomycetota</taxon>
        <taxon>Actinomycetes</taxon>
        <taxon>Micrococcales</taxon>
        <taxon>Micrococcaceae</taxon>
        <taxon>Garicola</taxon>
    </lineage>
</organism>
<dbReference type="AlphaFoldDB" id="A0A7W5Y1M2"/>
<evidence type="ECO:0008006" key="3">
    <source>
        <dbReference type="Google" id="ProtNLM"/>
    </source>
</evidence>
<dbReference type="Gene3D" id="3.40.50.150">
    <property type="entry name" value="Vaccinia Virus protein VP39"/>
    <property type="match status" value="1"/>
</dbReference>
<sequence>MDLPQTQKLSRSGMLAELSRDDLTDSGVVLSIGEPQIGMAEQSHVEVADPSFLLHDYVRRMRSVMTTTAPDLFDQAEPAAALHLGAGALTLPRWMEQRFPDISQTVVDHEPELVEFVLKHLPMRSVPESVVADAAEALKDRLADRRFDVVVVDLYNSEQAPAQLTSAPFFRQVLQRIRPGGLMLMNFGDDADMIFARRLVSTLLSAADDDADAALLTAPDPVLTGRQEGNLVFAAVVGSSFSQEQLQQIWAAGPHPGEVLSGAALTSWAG</sequence>
<reference evidence="1 2" key="1">
    <citation type="submission" date="2020-08" db="EMBL/GenBank/DDBJ databases">
        <title>Sequencing the genomes of 1000 actinobacteria strains.</title>
        <authorList>
            <person name="Klenk H.-P."/>
        </authorList>
    </citation>
    <scope>NUCLEOTIDE SEQUENCE [LARGE SCALE GENOMIC DNA]</scope>
    <source>
        <strain evidence="1 2">DSM 28238</strain>
    </source>
</reference>
<dbReference type="InterPro" id="IPR029063">
    <property type="entry name" value="SAM-dependent_MTases_sf"/>
</dbReference>
<accession>A0A7W5Y1M2</accession>
<keyword evidence="2" id="KW-1185">Reference proteome</keyword>
<evidence type="ECO:0000313" key="1">
    <source>
        <dbReference type="EMBL" id="MBB3668318.1"/>
    </source>
</evidence>
<dbReference type="Proteomes" id="UP000547528">
    <property type="component" value="Unassembled WGS sequence"/>
</dbReference>
<dbReference type="SUPFAM" id="SSF53335">
    <property type="entry name" value="S-adenosyl-L-methionine-dependent methyltransferases"/>
    <property type="match status" value="1"/>
</dbReference>
<name>A0A7W5Y1M2_9MICC</name>
<dbReference type="CDD" id="cd02440">
    <property type="entry name" value="AdoMet_MTases"/>
    <property type="match status" value="1"/>
</dbReference>
<proteinExistence type="predicted"/>
<comment type="caution">
    <text evidence="1">The sequence shown here is derived from an EMBL/GenBank/DDBJ whole genome shotgun (WGS) entry which is preliminary data.</text>
</comment>
<gene>
    <name evidence="1" type="ORF">FHX47_001952</name>
</gene>
<dbReference type="NCBIfam" id="NF037959">
    <property type="entry name" value="MFS_SpdSyn"/>
    <property type="match status" value="1"/>
</dbReference>
<protein>
    <recommendedName>
        <fullName evidence="3">Spermidine synthase</fullName>
    </recommendedName>
</protein>